<evidence type="ECO:0000313" key="1">
    <source>
        <dbReference type="EMBL" id="KAB1642031.1"/>
    </source>
</evidence>
<dbReference type="EMBL" id="WAJR01000003">
    <property type="protein sequence ID" value="KAB1642031.1"/>
    <property type="molecule type" value="Genomic_DNA"/>
</dbReference>
<sequence length="66" mass="7430">MARFAFGSDFRALPDRRACLFSADVVPGSCQVSARFFRFRASFLQENDAFLEVCCQVFARIIGKAD</sequence>
<reference evidence="1 2" key="1">
    <citation type="submission" date="2019-09" db="EMBL/GenBank/DDBJ databases">
        <title>Whole genome shotgun sequencing (WGS) of Ellagibacter isourolithinifaciens DSM 104140(T) and Adlercreutzia muris DSM 29508(T).</title>
        <authorList>
            <person name="Stoll D.A."/>
            <person name="Danylec N."/>
            <person name="Huch M."/>
        </authorList>
    </citation>
    <scope>NUCLEOTIDE SEQUENCE [LARGE SCALE GENOMIC DNA]</scope>
    <source>
        <strain evidence="1 2">DSM 104140</strain>
    </source>
</reference>
<name>A0A6N6NT48_9ACTN</name>
<accession>A0A6N6NT48</accession>
<organism evidence="1 2">
    <name type="scientific">Ellagibacter isourolithinifaciens</name>
    <dbReference type="NCBI Taxonomy" id="2137581"/>
    <lineage>
        <taxon>Bacteria</taxon>
        <taxon>Bacillati</taxon>
        <taxon>Actinomycetota</taxon>
        <taxon>Coriobacteriia</taxon>
        <taxon>Eggerthellales</taxon>
        <taxon>Eggerthellaceae</taxon>
        <taxon>Ellagibacter</taxon>
    </lineage>
</organism>
<protein>
    <submittedName>
        <fullName evidence="1">Uncharacterized protein</fullName>
    </submittedName>
</protein>
<gene>
    <name evidence="1" type="ORF">F8C90_02320</name>
</gene>
<dbReference type="RefSeq" id="WP_158048841.1">
    <property type="nucleotide sequence ID" value="NZ_WAJR01000003.1"/>
</dbReference>
<keyword evidence="2" id="KW-1185">Reference proteome</keyword>
<dbReference type="AlphaFoldDB" id="A0A6N6NT48"/>
<dbReference type="Proteomes" id="UP000468668">
    <property type="component" value="Unassembled WGS sequence"/>
</dbReference>
<evidence type="ECO:0000313" key="2">
    <source>
        <dbReference type="Proteomes" id="UP000468668"/>
    </source>
</evidence>
<comment type="caution">
    <text evidence="1">The sequence shown here is derived from an EMBL/GenBank/DDBJ whole genome shotgun (WGS) entry which is preliminary data.</text>
</comment>
<dbReference type="GeneID" id="98657235"/>
<proteinExistence type="predicted"/>